<keyword evidence="2" id="KW-0175">Coiled coil</keyword>
<evidence type="ECO:0000256" key="2">
    <source>
        <dbReference type="SAM" id="Coils"/>
    </source>
</evidence>
<dbReference type="InterPro" id="IPR002048">
    <property type="entry name" value="EF_hand_dom"/>
</dbReference>
<feature type="coiled-coil region" evidence="2">
    <location>
        <begin position="167"/>
        <end position="222"/>
    </location>
</feature>
<feature type="compositionally biased region" description="Basic and acidic residues" evidence="3">
    <location>
        <begin position="1"/>
        <end position="21"/>
    </location>
</feature>
<reference evidence="5 6" key="1">
    <citation type="journal article" date="2013" name="Curr. Biol.">
        <title>The Genome of the Foraminiferan Reticulomyxa filosa.</title>
        <authorList>
            <person name="Glockner G."/>
            <person name="Hulsmann N."/>
            <person name="Schleicher M."/>
            <person name="Noegel A.A."/>
            <person name="Eichinger L."/>
            <person name="Gallinger C."/>
            <person name="Pawlowski J."/>
            <person name="Sierra R."/>
            <person name="Euteneuer U."/>
            <person name="Pillet L."/>
            <person name="Moustafa A."/>
            <person name="Platzer M."/>
            <person name="Groth M."/>
            <person name="Szafranski K."/>
            <person name="Schliwa M."/>
        </authorList>
    </citation>
    <scope>NUCLEOTIDE SEQUENCE [LARGE SCALE GENOMIC DNA]</scope>
</reference>
<dbReference type="InterPro" id="IPR018247">
    <property type="entry name" value="EF_Hand_1_Ca_BS"/>
</dbReference>
<proteinExistence type="predicted"/>
<dbReference type="Proteomes" id="UP000023152">
    <property type="component" value="Unassembled WGS sequence"/>
</dbReference>
<sequence length="289" mass="33536">MASTEPEKKETTTEQDQKEAQKTATSPLRMAKLFEELFTQYDKNGDGLIDYEEWNDIIHKSDETALSHLSESDALGLFNILSDNTGFIKYPALVDELTLAAQQNPTMQANEFVNSFFARYFAVQSRSDLHSPANAVNGLQHANTSRMLLSRDGKNMTKKKDNPQDVVDGLQKKNDALKQQLKDKEVEWAEEKISMETRIQRLELLNEQFKADNEEMATALNNMRTMEMERDMNKEDKNIMKEQMFEMEDDIRRVHDELERVTGMNAHLKQQIDANNEQKKNWWTRIGCF</sequence>
<dbReference type="SUPFAM" id="SSF47473">
    <property type="entry name" value="EF-hand"/>
    <property type="match status" value="1"/>
</dbReference>
<gene>
    <name evidence="5" type="ORF">RFI_27440</name>
</gene>
<dbReference type="AlphaFoldDB" id="X6M7I2"/>
<dbReference type="PROSITE" id="PS50222">
    <property type="entry name" value="EF_HAND_2"/>
    <property type="match status" value="1"/>
</dbReference>
<name>X6M7I2_RETFI</name>
<dbReference type="GO" id="GO:0005509">
    <property type="term" value="F:calcium ion binding"/>
    <property type="evidence" value="ECO:0007669"/>
    <property type="project" value="InterPro"/>
</dbReference>
<keyword evidence="6" id="KW-1185">Reference proteome</keyword>
<dbReference type="Pfam" id="PF00036">
    <property type="entry name" value="EF-hand_1"/>
    <property type="match status" value="1"/>
</dbReference>
<dbReference type="Gene3D" id="1.10.238.10">
    <property type="entry name" value="EF-hand"/>
    <property type="match status" value="1"/>
</dbReference>
<dbReference type="InterPro" id="IPR011992">
    <property type="entry name" value="EF-hand-dom_pair"/>
</dbReference>
<evidence type="ECO:0000313" key="6">
    <source>
        <dbReference type="Proteomes" id="UP000023152"/>
    </source>
</evidence>
<dbReference type="EMBL" id="ASPP01023804">
    <property type="protein sequence ID" value="ETO09938.1"/>
    <property type="molecule type" value="Genomic_DNA"/>
</dbReference>
<feature type="region of interest" description="Disordered" evidence="3">
    <location>
        <begin position="1"/>
        <end position="25"/>
    </location>
</feature>
<evidence type="ECO:0000259" key="4">
    <source>
        <dbReference type="PROSITE" id="PS50222"/>
    </source>
</evidence>
<comment type="caution">
    <text evidence="5">The sequence shown here is derived from an EMBL/GenBank/DDBJ whole genome shotgun (WGS) entry which is preliminary data.</text>
</comment>
<accession>X6M7I2</accession>
<evidence type="ECO:0000256" key="3">
    <source>
        <dbReference type="SAM" id="MobiDB-lite"/>
    </source>
</evidence>
<organism evidence="5 6">
    <name type="scientific">Reticulomyxa filosa</name>
    <dbReference type="NCBI Taxonomy" id="46433"/>
    <lineage>
        <taxon>Eukaryota</taxon>
        <taxon>Sar</taxon>
        <taxon>Rhizaria</taxon>
        <taxon>Retaria</taxon>
        <taxon>Foraminifera</taxon>
        <taxon>Monothalamids</taxon>
        <taxon>Reticulomyxidae</taxon>
        <taxon>Reticulomyxa</taxon>
    </lineage>
</organism>
<evidence type="ECO:0000256" key="1">
    <source>
        <dbReference type="ARBA" id="ARBA00022837"/>
    </source>
</evidence>
<feature type="domain" description="EF-hand" evidence="4">
    <location>
        <begin position="29"/>
        <end position="64"/>
    </location>
</feature>
<dbReference type="PROSITE" id="PS00018">
    <property type="entry name" value="EF_HAND_1"/>
    <property type="match status" value="1"/>
</dbReference>
<keyword evidence="1" id="KW-0106">Calcium</keyword>
<evidence type="ECO:0000313" key="5">
    <source>
        <dbReference type="EMBL" id="ETO09938.1"/>
    </source>
</evidence>
<dbReference type="SMART" id="SM00054">
    <property type="entry name" value="EFh"/>
    <property type="match status" value="1"/>
</dbReference>
<protein>
    <recommendedName>
        <fullName evidence="4">EF-hand domain-containing protein</fullName>
    </recommendedName>
</protein>